<name>A0A7W9UJI5_9NOCA</name>
<dbReference type="RefSeq" id="WP_040752710.1">
    <property type="nucleotide sequence ID" value="NZ_JACHIT010000002.1"/>
</dbReference>
<evidence type="ECO:0000259" key="4">
    <source>
        <dbReference type="Pfam" id="PF20789"/>
    </source>
</evidence>
<keyword evidence="2 5" id="KW-0378">Hydrolase</keyword>
<dbReference type="Pfam" id="PF20789">
    <property type="entry name" value="4HBT_3C"/>
    <property type="match status" value="1"/>
</dbReference>
<dbReference type="EMBL" id="JACHIT010000002">
    <property type="protein sequence ID" value="MBB5915513.1"/>
    <property type="molecule type" value="Genomic_DNA"/>
</dbReference>
<dbReference type="CDD" id="cd03445">
    <property type="entry name" value="Thioesterase_II_repeat2"/>
    <property type="match status" value="1"/>
</dbReference>
<dbReference type="GO" id="GO:0047617">
    <property type="term" value="F:fatty acyl-CoA hydrolase activity"/>
    <property type="evidence" value="ECO:0007669"/>
    <property type="project" value="InterPro"/>
</dbReference>
<comment type="similarity">
    <text evidence="1">Belongs to the C/M/P thioester hydrolase family.</text>
</comment>
<proteinExistence type="inferred from homology"/>
<comment type="caution">
    <text evidence="5">The sequence shown here is derived from an EMBL/GenBank/DDBJ whole genome shotgun (WGS) entry which is preliminary data.</text>
</comment>
<dbReference type="InterPro" id="IPR049449">
    <property type="entry name" value="TesB_ACOT8-like_N"/>
</dbReference>
<dbReference type="GO" id="GO:0009062">
    <property type="term" value="P:fatty acid catabolic process"/>
    <property type="evidence" value="ECO:0007669"/>
    <property type="project" value="TreeGrafter"/>
</dbReference>
<dbReference type="Gene3D" id="2.40.160.210">
    <property type="entry name" value="Acyl-CoA thioesterase, double hotdog domain"/>
    <property type="match status" value="1"/>
</dbReference>
<dbReference type="InterPro" id="IPR042171">
    <property type="entry name" value="Acyl-CoA_hotdog"/>
</dbReference>
<dbReference type="AlphaFoldDB" id="A0A7W9UJI5"/>
<dbReference type="InterPro" id="IPR003703">
    <property type="entry name" value="Acyl_CoA_thio"/>
</dbReference>
<dbReference type="CDD" id="cd03444">
    <property type="entry name" value="Thioesterase_II_repeat1"/>
    <property type="match status" value="1"/>
</dbReference>
<evidence type="ECO:0000313" key="6">
    <source>
        <dbReference type="Proteomes" id="UP000540412"/>
    </source>
</evidence>
<dbReference type="PANTHER" id="PTHR11066:SF34">
    <property type="entry name" value="ACYL-COENZYME A THIOESTERASE 8"/>
    <property type="match status" value="1"/>
</dbReference>
<evidence type="ECO:0000259" key="3">
    <source>
        <dbReference type="Pfam" id="PF13622"/>
    </source>
</evidence>
<dbReference type="Proteomes" id="UP000540412">
    <property type="component" value="Unassembled WGS sequence"/>
</dbReference>
<organism evidence="5 6">
    <name type="scientific">Nocardia transvalensis</name>
    <dbReference type="NCBI Taxonomy" id="37333"/>
    <lineage>
        <taxon>Bacteria</taxon>
        <taxon>Bacillati</taxon>
        <taxon>Actinomycetota</taxon>
        <taxon>Actinomycetes</taxon>
        <taxon>Mycobacteriales</taxon>
        <taxon>Nocardiaceae</taxon>
        <taxon>Nocardia</taxon>
    </lineage>
</organism>
<dbReference type="SUPFAM" id="SSF54637">
    <property type="entry name" value="Thioesterase/thiol ester dehydrase-isomerase"/>
    <property type="match status" value="2"/>
</dbReference>
<sequence length="272" mass="29753">MSELWSDLVSCLDLSPSPSSDESETLLEGRNLHLAYRRVFGGQLLGQFVRAASAAAPDKAIKSLHAIFVREGRTDEPIRYRVRRHHAGRSFATVSVVAEQSGGVIATASISLHAEEQGPERQTVEPVPALLSAEHKVQWGLLPWETRATADLDDLGSAPPEFEFWMRTPDVAPELAPALVAYATDLTLIGTALRPLEGYAQSGNGTAFVSAVTSHTVWFHRPVRTDDWLLLRQHSPLLAHARAYGRGDILTEKGTLVASYAQEAMVRIPEQS</sequence>
<dbReference type="EC" id="3.1.2.-" evidence="5"/>
<protein>
    <submittedName>
        <fullName evidence="5">Acyl-CoA thioesterase-2</fullName>
        <ecNumber evidence="5">3.1.2.-</ecNumber>
    </submittedName>
</protein>
<reference evidence="5 6" key="1">
    <citation type="submission" date="2020-08" db="EMBL/GenBank/DDBJ databases">
        <title>Sequencing the genomes of 1000 actinobacteria strains.</title>
        <authorList>
            <person name="Klenk H.-P."/>
        </authorList>
    </citation>
    <scope>NUCLEOTIDE SEQUENCE [LARGE SCALE GENOMIC DNA]</scope>
    <source>
        <strain evidence="5 6">DSM 43582</strain>
    </source>
</reference>
<accession>A0A7W9UJI5</accession>
<gene>
    <name evidence="5" type="ORF">BJY24_004425</name>
</gene>
<dbReference type="Pfam" id="PF13622">
    <property type="entry name" value="4HBT_3"/>
    <property type="match status" value="1"/>
</dbReference>
<evidence type="ECO:0000256" key="2">
    <source>
        <dbReference type="ARBA" id="ARBA00022801"/>
    </source>
</evidence>
<dbReference type="GO" id="GO:0006637">
    <property type="term" value="P:acyl-CoA metabolic process"/>
    <property type="evidence" value="ECO:0007669"/>
    <property type="project" value="InterPro"/>
</dbReference>
<feature type="domain" description="Acyl-CoA thioesterase-like C-terminal" evidence="4">
    <location>
        <begin position="144"/>
        <end position="266"/>
    </location>
</feature>
<keyword evidence="6" id="KW-1185">Reference proteome</keyword>
<feature type="domain" description="Acyl-CoA thioesterase-like N-terminal HotDog" evidence="3">
    <location>
        <begin position="38"/>
        <end position="112"/>
    </location>
</feature>
<evidence type="ECO:0000313" key="5">
    <source>
        <dbReference type="EMBL" id="MBB5915513.1"/>
    </source>
</evidence>
<evidence type="ECO:0000256" key="1">
    <source>
        <dbReference type="ARBA" id="ARBA00006538"/>
    </source>
</evidence>
<dbReference type="InterPro" id="IPR029069">
    <property type="entry name" value="HotDog_dom_sf"/>
</dbReference>
<dbReference type="PANTHER" id="PTHR11066">
    <property type="entry name" value="ACYL-COA THIOESTERASE"/>
    <property type="match status" value="1"/>
</dbReference>
<dbReference type="InterPro" id="IPR049450">
    <property type="entry name" value="ACOT8-like_C"/>
</dbReference>